<name>A0AC61RPA2_9FIRM</name>
<gene>
    <name evidence="1" type="ORF">E5329_24025</name>
</gene>
<evidence type="ECO:0000313" key="1">
    <source>
        <dbReference type="EMBL" id="TGY90852.1"/>
    </source>
</evidence>
<sequence>MTDPKTKQAMLKMREDGASYAEIADFFSLSPNTVKSICYRNGVHAPLSNGAETGLCKNCSKPLSHPTGGGRKIFCSNRCRYQWWNHFRSRQPYRLICYCCGKEFVSFGNKKKQFCGRECYRLSRYGEGLP</sequence>
<protein>
    <submittedName>
        <fullName evidence="1">Uncharacterized protein</fullName>
    </submittedName>
</protein>
<proteinExistence type="predicted"/>
<organism evidence="1 2">
    <name type="scientific">Petralouisia muris</name>
    <dbReference type="NCBI Taxonomy" id="3032872"/>
    <lineage>
        <taxon>Bacteria</taxon>
        <taxon>Bacillati</taxon>
        <taxon>Bacillota</taxon>
        <taxon>Clostridia</taxon>
        <taxon>Lachnospirales</taxon>
        <taxon>Lachnospiraceae</taxon>
        <taxon>Petralouisia</taxon>
    </lineage>
</organism>
<accession>A0AC61RPA2</accession>
<dbReference type="EMBL" id="SRYA01000081">
    <property type="protein sequence ID" value="TGY90852.1"/>
    <property type="molecule type" value="Genomic_DNA"/>
</dbReference>
<evidence type="ECO:0000313" key="2">
    <source>
        <dbReference type="Proteomes" id="UP000304953"/>
    </source>
</evidence>
<comment type="caution">
    <text evidence="1">The sequence shown here is derived from an EMBL/GenBank/DDBJ whole genome shotgun (WGS) entry which is preliminary data.</text>
</comment>
<keyword evidence="2" id="KW-1185">Reference proteome</keyword>
<reference evidence="1" key="1">
    <citation type="submission" date="2019-04" db="EMBL/GenBank/DDBJ databases">
        <title>Microbes associate with the intestines of laboratory mice.</title>
        <authorList>
            <person name="Navarre W."/>
            <person name="Wong E."/>
            <person name="Huang K."/>
            <person name="Tropini C."/>
            <person name="Ng K."/>
            <person name="Yu B."/>
        </authorList>
    </citation>
    <scope>NUCLEOTIDE SEQUENCE</scope>
    <source>
        <strain evidence="1">NM01_1-7b</strain>
    </source>
</reference>
<dbReference type="Proteomes" id="UP000304953">
    <property type="component" value="Unassembled WGS sequence"/>
</dbReference>